<evidence type="ECO:0008006" key="3">
    <source>
        <dbReference type="Google" id="ProtNLM"/>
    </source>
</evidence>
<comment type="caution">
    <text evidence="1">The sequence shown here is derived from an EMBL/GenBank/DDBJ whole genome shotgun (WGS) entry which is preliminary data.</text>
</comment>
<protein>
    <recommendedName>
        <fullName evidence="3">Reverse transcriptase domain-containing protein</fullName>
    </recommendedName>
</protein>
<organism evidence="1 2">
    <name type="scientific">Aphanomyces euteiches</name>
    <dbReference type="NCBI Taxonomy" id="100861"/>
    <lineage>
        <taxon>Eukaryota</taxon>
        <taxon>Sar</taxon>
        <taxon>Stramenopiles</taxon>
        <taxon>Oomycota</taxon>
        <taxon>Saprolegniomycetes</taxon>
        <taxon>Saprolegniales</taxon>
        <taxon>Verrucalvaceae</taxon>
        <taxon>Aphanomyces</taxon>
    </lineage>
</organism>
<gene>
    <name evidence="1" type="ORF">Ae201684_013301</name>
</gene>
<dbReference type="EMBL" id="VJMJ01000170">
    <property type="protein sequence ID" value="KAF0729001.1"/>
    <property type="molecule type" value="Genomic_DNA"/>
</dbReference>
<dbReference type="Proteomes" id="UP000481153">
    <property type="component" value="Unassembled WGS sequence"/>
</dbReference>
<name>A0A6G0WNU9_9STRA</name>
<dbReference type="VEuPathDB" id="FungiDB:AeMF1_018046"/>
<evidence type="ECO:0000313" key="1">
    <source>
        <dbReference type="EMBL" id="KAF0729001.1"/>
    </source>
</evidence>
<dbReference type="PANTHER" id="PTHR35450">
    <property type="entry name" value="REVERSE TRANSCRIPTASE DOMAIN-CONTAINING PROTEIN"/>
    <property type="match status" value="1"/>
</dbReference>
<keyword evidence="2" id="KW-1185">Reference proteome</keyword>
<accession>A0A6G0WNU9</accession>
<reference evidence="1 2" key="1">
    <citation type="submission" date="2019-07" db="EMBL/GenBank/DDBJ databases">
        <title>Genomics analysis of Aphanomyces spp. identifies a new class of oomycete effector associated with host adaptation.</title>
        <authorList>
            <person name="Gaulin E."/>
        </authorList>
    </citation>
    <scope>NUCLEOTIDE SEQUENCE [LARGE SCALE GENOMIC DNA]</scope>
    <source>
        <strain evidence="1 2">ATCC 201684</strain>
    </source>
</reference>
<evidence type="ECO:0000313" key="2">
    <source>
        <dbReference type="Proteomes" id="UP000481153"/>
    </source>
</evidence>
<dbReference type="AlphaFoldDB" id="A0A6G0WNU9"/>
<sequence>MSTTAFADDVQIFSRTPTGIRALHDTVLSFLDWSTMAANPAKCAFLPVTYSDSRQASSPLTLAINGTPLPQLSLTGSYAYLGVREGFDFTHTRFQLDTKLHSMRQQVTALVKSPLAPWQIIKALKVYVFLQLDYAIRHVKAPLSQLKTFSSFVNKSLRHLLRLPITATNEFFCSPPSFGGLGLLPMDELRDAPVVAHAFQMLHSPDDTIQHLAREQLRSVIHKRYIVDPSALKAGGDLLLQRYLNGTLHEHPIATIKTHHADISSIWSDLQAALRRYNLKFRNGFALRLPHMQKDVTPKNMAREMKMHMKLAHAETWSTLKDQGRTALLHGREGSKLLLSGCRLWDADYRFAVSARLNQIDTRSVLKRRRLRANASCRHCGSASPETLGHVLQRCPHNEANIRARHDLVLQALASSIRNAQPDTRLLVNSTAADFAGPVLKPDLQLIDATKKAVVICDLAVDMEDDQLHDGETVFEKTAKHKMTKYSPLSRHYTNQGYEIYSCALVYGSLESVAPANYNILTQVIGLSRPAAASLQYAISARVIKCDGCIEDFRRSSSRRPITYTSSNLY</sequence>
<dbReference type="PANTHER" id="PTHR35450:SF2">
    <property type="entry name" value="REVERSE TRANSCRIPTASE DOMAIN-CONTAINING PROTEIN"/>
    <property type="match status" value="1"/>
</dbReference>
<proteinExistence type="predicted"/>